<feature type="disulfide bond" evidence="12">
    <location>
        <begin position="267"/>
        <end position="284"/>
    </location>
</feature>
<dbReference type="FunFam" id="2.10.25.10:FF:000138">
    <property type="entry name" value="Laminin subunit beta 1"/>
    <property type="match status" value="1"/>
</dbReference>
<feature type="disulfide bond" evidence="12">
    <location>
        <begin position="237"/>
        <end position="246"/>
    </location>
</feature>
<feature type="coiled-coil region" evidence="13">
    <location>
        <begin position="651"/>
        <end position="695"/>
    </location>
</feature>
<feature type="disulfide bond" evidence="12">
    <location>
        <begin position="298"/>
        <end position="312"/>
    </location>
</feature>
<feature type="domain" description="Laminin EGF-like" evidence="14">
    <location>
        <begin position="60"/>
        <end position="105"/>
    </location>
</feature>
<evidence type="ECO:0000313" key="15">
    <source>
        <dbReference type="EMBL" id="KAG7468898.1"/>
    </source>
</evidence>
<reference evidence="15 16" key="1">
    <citation type="journal article" date="2021" name="Sci. Rep.">
        <title>Chromosome anchoring in Senegalese sole (Solea senegalensis) reveals sex-associated markers and genome rearrangements in flatfish.</title>
        <authorList>
            <person name="Guerrero-Cozar I."/>
            <person name="Gomez-Garrido J."/>
            <person name="Berbel C."/>
            <person name="Martinez-Blanch J.F."/>
            <person name="Alioto T."/>
            <person name="Claros M.G."/>
            <person name="Gagnaire P.A."/>
            <person name="Manchado M."/>
        </authorList>
    </citation>
    <scope>NUCLEOTIDE SEQUENCE [LARGE SCALE GENOMIC DNA]</scope>
    <source>
        <strain evidence="15">Sse05_10M</strain>
    </source>
</reference>
<dbReference type="Pfam" id="PF23219">
    <property type="entry name" value="LAMB1"/>
    <property type="match status" value="1"/>
</dbReference>
<comment type="caution">
    <text evidence="12">Lacks conserved residue(s) required for the propagation of feature annotation.</text>
</comment>
<evidence type="ECO:0000256" key="8">
    <source>
        <dbReference type="ARBA" id="ARBA00023054"/>
    </source>
</evidence>
<dbReference type="Pfam" id="PF24973">
    <property type="entry name" value="EGF_LMN_ATRN"/>
    <property type="match status" value="1"/>
</dbReference>
<dbReference type="FunFam" id="2.10.25.10:FF:000209">
    <property type="entry name" value="Laminin subunit alpha 5"/>
    <property type="match status" value="1"/>
</dbReference>
<name>A0AAV6PJG3_SOLSE</name>
<evidence type="ECO:0000256" key="6">
    <source>
        <dbReference type="ARBA" id="ARBA00022869"/>
    </source>
</evidence>
<dbReference type="InterPro" id="IPR002049">
    <property type="entry name" value="LE_dom"/>
</dbReference>
<feature type="domain" description="Laminin EGF-like" evidence="14">
    <location>
        <begin position="213"/>
        <end position="264"/>
    </location>
</feature>
<dbReference type="InterPro" id="IPR056558">
    <property type="entry name" value="LAMB1-4_helical"/>
</dbReference>
<comment type="subcellular location">
    <subcellularLocation>
        <location evidence="1">Secreted</location>
        <location evidence="1">Extracellular space</location>
        <location evidence="1">Extracellular matrix</location>
        <location evidence="1">Basement membrane</location>
    </subcellularLocation>
</comment>
<dbReference type="PANTHER" id="PTHR10574:SF279">
    <property type="entry name" value="LAMININ SUBUNIT BETA 4"/>
    <property type="match status" value="1"/>
</dbReference>
<evidence type="ECO:0000256" key="9">
    <source>
        <dbReference type="ARBA" id="ARBA00023157"/>
    </source>
</evidence>
<keyword evidence="16" id="KW-1185">Reference proteome</keyword>
<dbReference type="InterPro" id="IPR056863">
    <property type="entry name" value="LMN_ATRN_NET-like_EGF"/>
</dbReference>
<keyword evidence="3" id="KW-0272">Extracellular matrix</keyword>
<keyword evidence="4" id="KW-0732">Signal</keyword>
<evidence type="ECO:0000256" key="5">
    <source>
        <dbReference type="ARBA" id="ARBA00022737"/>
    </source>
</evidence>
<dbReference type="GO" id="GO:0007155">
    <property type="term" value="P:cell adhesion"/>
    <property type="evidence" value="ECO:0007669"/>
    <property type="project" value="UniProtKB-KW"/>
</dbReference>
<evidence type="ECO:0000256" key="3">
    <source>
        <dbReference type="ARBA" id="ARBA00022530"/>
    </source>
</evidence>
<dbReference type="AlphaFoldDB" id="A0AAV6PJG3"/>
<evidence type="ECO:0000256" key="11">
    <source>
        <dbReference type="ARBA" id="ARBA00023292"/>
    </source>
</evidence>
<dbReference type="SMART" id="SM00180">
    <property type="entry name" value="EGF_Lam"/>
    <property type="match status" value="6"/>
</dbReference>
<feature type="domain" description="Laminin EGF-like" evidence="14">
    <location>
        <begin position="265"/>
        <end position="314"/>
    </location>
</feature>
<keyword evidence="11 12" id="KW-0424">Laminin EGF-like domain</keyword>
<dbReference type="Pfam" id="PF24999">
    <property type="entry name" value="LAMB4"/>
    <property type="match status" value="1"/>
</dbReference>
<dbReference type="FunFam" id="2.10.25.10:FF:000065">
    <property type="entry name" value="Laminin subunit beta 1"/>
    <property type="match status" value="1"/>
</dbReference>
<dbReference type="EMBL" id="JAGKHQ010000388">
    <property type="protein sequence ID" value="KAG7468898.1"/>
    <property type="molecule type" value="Genomic_DNA"/>
</dbReference>
<dbReference type="PANTHER" id="PTHR10574">
    <property type="entry name" value="NETRIN/LAMININ-RELATED"/>
    <property type="match status" value="1"/>
</dbReference>
<keyword evidence="5" id="KW-0677">Repeat</keyword>
<dbReference type="GO" id="GO:0009888">
    <property type="term" value="P:tissue development"/>
    <property type="evidence" value="ECO:0007669"/>
    <property type="project" value="TreeGrafter"/>
</dbReference>
<evidence type="ECO:0000256" key="2">
    <source>
        <dbReference type="ARBA" id="ARBA00022525"/>
    </source>
</evidence>
<feature type="disulfide bond" evidence="12">
    <location>
        <begin position="286"/>
        <end position="295"/>
    </location>
</feature>
<feature type="disulfide bond" evidence="12">
    <location>
        <begin position="265"/>
        <end position="277"/>
    </location>
</feature>
<dbReference type="InterPro" id="IPR050440">
    <property type="entry name" value="Laminin/Netrin_ECM"/>
</dbReference>
<feature type="disulfide bond" evidence="12">
    <location>
        <begin position="12"/>
        <end position="24"/>
    </location>
</feature>
<dbReference type="InterPro" id="IPR056860">
    <property type="entry name" value="LAMB4_dom"/>
</dbReference>
<feature type="disulfide bond" evidence="12">
    <location>
        <begin position="33"/>
        <end position="42"/>
    </location>
</feature>
<evidence type="ECO:0000256" key="1">
    <source>
        <dbReference type="ARBA" id="ARBA00004302"/>
    </source>
</evidence>
<feature type="domain" description="Laminin EGF-like" evidence="14">
    <location>
        <begin position="106"/>
        <end position="153"/>
    </location>
</feature>
<feature type="disulfide bond" evidence="12">
    <location>
        <begin position="125"/>
        <end position="134"/>
    </location>
</feature>
<sequence>MSAHIHRGAVVCRCDLIGSVGPSCSKLGGFCKCKPNVIGRCCDTCAPLTFGFGPDGCKPCQCDTRGSVAPLCDQVRGQCACRSEVTGQHCDRCQAGFWGFPLCRLCHCNGLSEECDDGTGQCRNCRENTAGPQCDRCVDGYYGNPASRQTCEPCLCPDIRGSGRFFATSCQRDPQSISLMCNCREGHTGSRCDRCAPGYYGDLTLPKISCEECHCNNNINPEDRDACDTLAGECLRCLHNTMGTSCQSCKPGYYGNALVQNCKACECNLEGTERPSCDPETGECLCRAGATGILCDECASGYTSAFPVCEECHPCTAIWADSVTDVQRAAQRMLTLIPRYDGDLQPRVSRQRQWTLQMHLMLDSLANLTGLSQQKVKKAEKICVKIGKLREAVDPNMILIDPSSLLNTEIDNIRWEFNKLLKNLNERLIEDPDNDDEDVEKLRDETQELLKNVLLDENRVNVARKALEVSVETRQGVDHKLSQCRDLTPLEKSIKELSVVMLNRQVCGGSGLDNCSECGGALCILTLGQRKCGGPSCDGVVPVSQTALEITKRAKKQLTSLTPGLEESRTKTCFHWIHKAKQAAQATKNQAKDSREKIHDRLDSLERENKTRELIQRAKDYLTDESVPPEDIEKMSQAVLDIQLRQSPAQIQSMISEINRLLSNMSMLQKDLKNLDEYEQASKSLLQKAQEQKENTKDIDVTDIRRDIYDAETAQDKANDDLDTASRDRHSTKDQIQHIKDKLNKVDMKVIKSRPEDLKNEISFLKKKNEENRETARNARDAAETALNATDTQMELEDVTKMFQLLKQKNSTRVLHGEAGERVKNIIKEAEDVNRQVQDKFVQLRGTTTTICHYAYMYCSILNMSLCNSISFVDRSILLIEMCL</sequence>
<evidence type="ECO:0000313" key="16">
    <source>
        <dbReference type="Proteomes" id="UP000693946"/>
    </source>
</evidence>
<feature type="disulfide bond" evidence="12">
    <location>
        <begin position="60"/>
        <end position="72"/>
    </location>
</feature>
<gene>
    <name evidence="15" type="ORF">JOB18_038244</name>
</gene>
<protein>
    <submittedName>
        <fullName evidence="15">Laminin subunit beta-4-like</fullName>
    </submittedName>
</protein>
<feature type="disulfide bond" evidence="12">
    <location>
        <begin position="62"/>
        <end position="79"/>
    </location>
</feature>
<proteinExistence type="predicted"/>
<keyword evidence="8 13" id="KW-0175">Coiled coil</keyword>
<evidence type="ECO:0000256" key="10">
    <source>
        <dbReference type="ARBA" id="ARBA00023180"/>
    </source>
</evidence>
<feature type="coiled-coil region" evidence="13">
    <location>
        <begin position="577"/>
        <end position="608"/>
    </location>
</feature>
<dbReference type="PROSITE" id="PS50027">
    <property type="entry name" value="EGF_LAM_2"/>
    <property type="match status" value="5"/>
</dbReference>
<dbReference type="CDD" id="cd00055">
    <property type="entry name" value="EGF_Lam"/>
    <property type="match status" value="6"/>
</dbReference>
<feature type="disulfide bond" evidence="12">
    <location>
        <begin position="137"/>
        <end position="151"/>
    </location>
</feature>
<dbReference type="GO" id="GO:0005604">
    <property type="term" value="C:basement membrane"/>
    <property type="evidence" value="ECO:0007669"/>
    <property type="project" value="UniProtKB-SubCell"/>
</dbReference>
<dbReference type="GO" id="GO:0009887">
    <property type="term" value="P:animal organ morphogenesis"/>
    <property type="evidence" value="ECO:0007669"/>
    <property type="project" value="TreeGrafter"/>
</dbReference>
<organism evidence="15 16">
    <name type="scientific">Solea senegalensis</name>
    <name type="common">Senegalese sole</name>
    <dbReference type="NCBI Taxonomy" id="28829"/>
    <lineage>
        <taxon>Eukaryota</taxon>
        <taxon>Metazoa</taxon>
        <taxon>Chordata</taxon>
        <taxon>Craniata</taxon>
        <taxon>Vertebrata</taxon>
        <taxon>Euteleostomi</taxon>
        <taxon>Actinopterygii</taxon>
        <taxon>Neopterygii</taxon>
        <taxon>Teleostei</taxon>
        <taxon>Neoteleostei</taxon>
        <taxon>Acanthomorphata</taxon>
        <taxon>Carangaria</taxon>
        <taxon>Pleuronectiformes</taxon>
        <taxon>Pleuronectoidei</taxon>
        <taxon>Soleidae</taxon>
        <taxon>Solea</taxon>
    </lineage>
</organism>
<evidence type="ECO:0000256" key="13">
    <source>
        <dbReference type="SAM" id="Coils"/>
    </source>
</evidence>
<keyword evidence="2" id="KW-0964">Secreted</keyword>
<keyword evidence="10" id="KW-0325">Glycoprotein</keyword>
<evidence type="ECO:0000256" key="4">
    <source>
        <dbReference type="ARBA" id="ARBA00022729"/>
    </source>
</evidence>
<dbReference type="FunFam" id="2.10.25.10:FF:000135">
    <property type="entry name" value="Laminin subunit beta 4"/>
    <property type="match status" value="1"/>
</dbReference>
<dbReference type="InterPro" id="IPR000742">
    <property type="entry name" value="EGF"/>
</dbReference>
<dbReference type="FunFam" id="2.10.25.10:FF:000130">
    <property type="entry name" value="Laminin subunit beta 1"/>
    <property type="match status" value="1"/>
</dbReference>
<comment type="caution">
    <text evidence="15">The sequence shown here is derived from an EMBL/GenBank/DDBJ whole genome shotgun (WGS) entry which is preliminary data.</text>
</comment>
<feature type="disulfide bond" evidence="12">
    <location>
        <begin position="81"/>
        <end position="90"/>
    </location>
</feature>
<keyword evidence="7" id="KW-0130">Cell adhesion</keyword>
<evidence type="ECO:0000256" key="7">
    <source>
        <dbReference type="ARBA" id="ARBA00022889"/>
    </source>
</evidence>
<dbReference type="SMART" id="SM00181">
    <property type="entry name" value="EGF"/>
    <property type="match status" value="4"/>
</dbReference>
<accession>A0AAV6PJG3</accession>
<keyword evidence="6" id="KW-0084">Basement membrane</keyword>
<dbReference type="Pfam" id="PF00053">
    <property type="entry name" value="EGF_laminin"/>
    <property type="match status" value="5"/>
</dbReference>
<dbReference type="Proteomes" id="UP000693946">
    <property type="component" value="Unassembled WGS sequence"/>
</dbReference>
<feature type="domain" description="Laminin EGF-like" evidence="14">
    <location>
        <begin position="12"/>
        <end position="59"/>
    </location>
</feature>
<dbReference type="PROSITE" id="PS01248">
    <property type="entry name" value="EGF_LAM_1"/>
    <property type="match status" value="3"/>
</dbReference>
<evidence type="ECO:0000256" key="12">
    <source>
        <dbReference type="PROSITE-ProRule" id="PRU00460"/>
    </source>
</evidence>
<evidence type="ECO:0000259" key="14">
    <source>
        <dbReference type="PROSITE" id="PS50027"/>
    </source>
</evidence>
<keyword evidence="9 12" id="KW-1015">Disulfide bond</keyword>
<feature type="disulfide bond" evidence="12">
    <location>
        <begin position="14"/>
        <end position="31"/>
    </location>
</feature>